<evidence type="ECO:0000313" key="3">
    <source>
        <dbReference type="EMBL" id="KAL2793947.1"/>
    </source>
</evidence>
<gene>
    <name evidence="3" type="ORF">BJX66DRAFT_338378</name>
</gene>
<dbReference type="Proteomes" id="UP001610563">
    <property type="component" value="Unassembled WGS sequence"/>
</dbReference>
<evidence type="ECO:0000256" key="1">
    <source>
        <dbReference type="SAM" id="MobiDB-lite"/>
    </source>
</evidence>
<evidence type="ECO:0000313" key="4">
    <source>
        <dbReference type="Proteomes" id="UP001610563"/>
    </source>
</evidence>
<proteinExistence type="predicted"/>
<feature type="transmembrane region" description="Helical" evidence="2">
    <location>
        <begin position="280"/>
        <end position="299"/>
    </location>
</feature>
<evidence type="ECO:0000256" key="2">
    <source>
        <dbReference type="SAM" id="Phobius"/>
    </source>
</evidence>
<organism evidence="3 4">
    <name type="scientific">Aspergillus keveii</name>
    <dbReference type="NCBI Taxonomy" id="714993"/>
    <lineage>
        <taxon>Eukaryota</taxon>
        <taxon>Fungi</taxon>
        <taxon>Dikarya</taxon>
        <taxon>Ascomycota</taxon>
        <taxon>Pezizomycotina</taxon>
        <taxon>Eurotiomycetes</taxon>
        <taxon>Eurotiomycetidae</taxon>
        <taxon>Eurotiales</taxon>
        <taxon>Aspergillaceae</taxon>
        <taxon>Aspergillus</taxon>
        <taxon>Aspergillus subgen. Nidulantes</taxon>
    </lineage>
</organism>
<feature type="transmembrane region" description="Helical" evidence="2">
    <location>
        <begin position="306"/>
        <end position="328"/>
    </location>
</feature>
<feature type="region of interest" description="Disordered" evidence="1">
    <location>
        <begin position="194"/>
        <end position="213"/>
    </location>
</feature>
<dbReference type="EMBL" id="JBFTWV010000051">
    <property type="protein sequence ID" value="KAL2793947.1"/>
    <property type="molecule type" value="Genomic_DNA"/>
</dbReference>
<feature type="transmembrane region" description="Helical" evidence="2">
    <location>
        <begin position="348"/>
        <end position="373"/>
    </location>
</feature>
<keyword evidence="2" id="KW-0472">Membrane</keyword>
<keyword evidence="4" id="KW-1185">Reference proteome</keyword>
<keyword evidence="2" id="KW-1133">Transmembrane helix</keyword>
<accession>A0ABR4G4N1</accession>
<sequence length="391" mass="43215">MSHPRTACSTSSNNLCAQCLPLYTAMQGHIPAEQLDCASLTTYPYTLRIRVRPARTAAEVQLIQTISQQLANMIAPRVQNMFGGGAAAAAAAGGTNAPIPIIGTQKFRPEYTELSMLIDLPSHVDLSGGDVVATLGIAAFIPCLGYGQESWSWDSPEVDECAQWFRLTFFEEHFAESQRVNRLLMEEQQRERERQWQRQRQHMQQEMHQQQQEPQLSQCLHPTTTPPRTPPLPAQARLETTKPRHREPQAILATGPLIQDVMSTLPTTTGTRTTITNTTIVVSMIIVPITMVAILLLDFTTITSTITVVTMIILPIIMVGSMTIVRITRPEILLQDTTTISLTTMAEILLRGIITIMITIMVVVGMIIMLTIMGRVGLVGTGMGRSRGRSE</sequence>
<name>A0ABR4G4N1_9EURO</name>
<reference evidence="3 4" key="1">
    <citation type="submission" date="2024-07" db="EMBL/GenBank/DDBJ databases">
        <title>Section-level genome sequencing and comparative genomics of Aspergillus sections Usti and Cavernicolus.</title>
        <authorList>
            <consortium name="Lawrence Berkeley National Laboratory"/>
            <person name="Nybo J.L."/>
            <person name="Vesth T.C."/>
            <person name="Theobald S."/>
            <person name="Frisvad J.C."/>
            <person name="Larsen T.O."/>
            <person name="Kjaerboelling I."/>
            <person name="Rothschild-Mancinelli K."/>
            <person name="Lyhne E.K."/>
            <person name="Kogle M.E."/>
            <person name="Barry K."/>
            <person name="Clum A."/>
            <person name="Na H."/>
            <person name="Ledsgaard L."/>
            <person name="Lin J."/>
            <person name="Lipzen A."/>
            <person name="Kuo A."/>
            <person name="Riley R."/>
            <person name="Mondo S."/>
            <person name="Labutti K."/>
            <person name="Haridas S."/>
            <person name="Pangalinan J."/>
            <person name="Salamov A.A."/>
            <person name="Simmons B.A."/>
            <person name="Magnuson J.K."/>
            <person name="Chen J."/>
            <person name="Drula E."/>
            <person name="Henrissat B."/>
            <person name="Wiebenga A."/>
            <person name="Lubbers R.J."/>
            <person name="Gomes A.C."/>
            <person name="Makela M.R."/>
            <person name="Stajich J."/>
            <person name="Grigoriev I.V."/>
            <person name="Mortensen U.H."/>
            <person name="De Vries R.P."/>
            <person name="Baker S.E."/>
            <person name="Andersen M.R."/>
        </authorList>
    </citation>
    <scope>NUCLEOTIDE SEQUENCE [LARGE SCALE GENOMIC DNA]</scope>
    <source>
        <strain evidence="3 4">CBS 209.92</strain>
    </source>
</reference>
<feature type="compositionally biased region" description="Low complexity" evidence="1">
    <location>
        <begin position="202"/>
        <end position="213"/>
    </location>
</feature>
<protein>
    <submittedName>
        <fullName evidence="3">Uncharacterized protein</fullName>
    </submittedName>
</protein>
<keyword evidence="2" id="KW-0812">Transmembrane</keyword>
<comment type="caution">
    <text evidence="3">The sequence shown here is derived from an EMBL/GenBank/DDBJ whole genome shotgun (WGS) entry which is preliminary data.</text>
</comment>